<accession>A0ABQ3B1K0</accession>
<dbReference type="EMBL" id="BMXV01000004">
    <property type="protein sequence ID" value="GGY73344.1"/>
    <property type="molecule type" value="Genomic_DNA"/>
</dbReference>
<dbReference type="Gene3D" id="3.10.180.10">
    <property type="entry name" value="2,3-Dihydroxybiphenyl 1,2-Dioxygenase, domain 1"/>
    <property type="match status" value="1"/>
</dbReference>
<evidence type="ECO:0000259" key="1">
    <source>
        <dbReference type="Pfam" id="PF13468"/>
    </source>
</evidence>
<comment type="caution">
    <text evidence="2">The sequence shown here is derived from an EMBL/GenBank/DDBJ whole genome shotgun (WGS) entry which is preliminary data.</text>
</comment>
<sequence>MAIHLRQVCLVAETLESCQGNIEAAFQTPVCHRDPDVANFGLENALFAFGSQFLEVVAPVRDGTAAGRFLERKGGDGGYMVICQVPTLAEQADVRRRAEANQVRVAFESDHGSWNIMQLHPRDMGAAFLEVDWDEQADMQGNWQPAGGLTWTDKAGAGIVSAITGVELSGRDPQRLAEHWSQVTGLPVSSHNGHPAIHLANAVLRFSYGETFSDQGLTGVDVKAPEPTGILRRAAETGLPAGPDEFRLCGVQFNCLGAAPD</sequence>
<feature type="domain" description="Glyoxalase-like" evidence="1">
    <location>
        <begin position="39"/>
        <end position="183"/>
    </location>
</feature>
<dbReference type="Proteomes" id="UP000601597">
    <property type="component" value="Unassembled WGS sequence"/>
</dbReference>
<evidence type="ECO:0000313" key="3">
    <source>
        <dbReference type="Proteomes" id="UP000601597"/>
    </source>
</evidence>
<dbReference type="RefSeq" id="WP_189576063.1">
    <property type="nucleotide sequence ID" value="NZ_BMXV01000004.1"/>
</dbReference>
<name>A0ABQ3B1K0_9GAMM</name>
<dbReference type="InterPro" id="IPR025870">
    <property type="entry name" value="Glyoxalase-like_dom"/>
</dbReference>
<protein>
    <recommendedName>
        <fullName evidence="1">Glyoxalase-like domain-containing protein</fullName>
    </recommendedName>
</protein>
<dbReference type="Pfam" id="PF13468">
    <property type="entry name" value="Glyoxalase_3"/>
    <property type="match status" value="1"/>
</dbReference>
<evidence type="ECO:0000313" key="2">
    <source>
        <dbReference type="EMBL" id="GGY73344.1"/>
    </source>
</evidence>
<keyword evidence="3" id="KW-1185">Reference proteome</keyword>
<organism evidence="2 3">
    <name type="scientific">Marinobacter zhanjiangensis</name>
    <dbReference type="NCBI Taxonomy" id="578215"/>
    <lineage>
        <taxon>Bacteria</taxon>
        <taxon>Pseudomonadati</taxon>
        <taxon>Pseudomonadota</taxon>
        <taxon>Gammaproteobacteria</taxon>
        <taxon>Pseudomonadales</taxon>
        <taxon>Marinobacteraceae</taxon>
        <taxon>Marinobacter</taxon>
    </lineage>
</organism>
<dbReference type="SUPFAM" id="SSF54593">
    <property type="entry name" value="Glyoxalase/Bleomycin resistance protein/Dihydroxybiphenyl dioxygenase"/>
    <property type="match status" value="1"/>
</dbReference>
<proteinExistence type="predicted"/>
<gene>
    <name evidence="2" type="ORF">GCM10007071_20610</name>
</gene>
<reference evidence="3" key="1">
    <citation type="journal article" date="2019" name="Int. J. Syst. Evol. Microbiol.">
        <title>The Global Catalogue of Microorganisms (GCM) 10K type strain sequencing project: providing services to taxonomists for standard genome sequencing and annotation.</title>
        <authorList>
            <consortium name="The Broad Institute Genomics Platform"/>
            <consortium name="The Broad Institute Genome Sequencing Center for Infectious Disease"/>
            <person name="Wu L."/>
            <person name="Ma J."/>
        </authorList>
    </citation>
    <scope>NUCLEOTIDE SEQUENCE [LARGE SCALE GENOMIC DNA]</scope>
    <source>
        <strain evidence="3">KCTC 22280</strain>
    </source>
</reference>
<dbReference type="InterPro" id="IPR029068">
    <property type="entry name" value="Glyas_Bleomycin-R_OHBP_Dase"/>
</dbReference>